<dbReference type="RefSeq" id="WP_177143406.1">
    <property type="nucleotide sequence ID" value="NZ_JACAPU010000005.1"/>
</dbReference>
<dbReference type="EMBL" id="JACAPU010000005">
    <property type="protein sequence ID" value="NWB45695.1"/>
    <property type="molecule type" value="Genomic_DNA"/>
</dbReference>
<evidence type="ECO:0000313" key="2">
    <source>
        <dbReference type="EMBL" id="NWB45695.1"/>
    </source>
</evidence>
<accession>A0A7Y7WAC2</accession>
<reference evidence="2 3" key="1">
    <citation type="submission" date="2020-04" db="EMBL/GenBank/DDBJ databases">
        <title>Molecular characterization of pseudomonads from Agaricus bisporus reveal novel blotch 2 pathogens in Western Europe.</title>
        <authorList>
            <person name="Taparia T."/>
            <person name="Krijger M."/>
            <person name="Haynes E."/>
            <person name="Elpinstone J.G."/>
            <person name="Noble R."/>
            <person name="Van Der Wolf J."/>
        </authorList>
    </citation>
    <scope>NUCLEOTIDE SEQUENCE [LARGE SCALE GENOMIC DNA]</scope>
    <source>
        <strain evidence="2 3">F1001</strain>
    </source>
</reference>
<organism evidence="2 3">
    <name type="scientific">Pseudomonas gingeri</name>
    <dbReference type="NCBI Taxonomy" id="117681"/>
    <lineage>
        <taxon>Bacteria</taxon>
        <taxon>Pseudomonadati</taxon>
        <taxon>Pseudomonadota</taxon>
        <taxon>Gammaproteobacteria</taxon>
        <taxon>Pseudomonadales</taxon>
        <taxon>Pseudomonadaceae</taxon>
        <taxon>Pseudomonas</taxon>
    </lineage>
</organism>
<name>A0A7Y7WAC2_9PSED</name>
<dbReference type="Proteomes" id="UP000582981">
    <property type="component" value="Unassembled WGS sequence"/>
</dbReference>
<proteinExistence type="predicted"/>
<feature type="transmembrane region" description="Helical" evidence="1">
    <location>
        <begin position="134"/>
        <end position="159"/>
    </location>
</feature>
<protein>
    <submittedName>
        <fullName evidence="2">Uncharacterized protein</fullName>
    </submittedName>
</protein>
<sequence length="270" mass="30606">MLAENTEGARVCQPQRAASRASSVSRNCFASRNHYRPRRKFQHENSYAAKKIFGKLAMTQIVPGSSAGELREQWFDATQIYVAFPVLIVFYAFSGFYFHRLNGVMNEFLTPLINGLGFIGIKIAPILIGPFDEIFLTNLSGLSFLGAATYNLVSIIYIIKNKRFAGISCIETHALLMKRKQWEAKKAWIMLHLNIYIGVNAIVVFIALCFLNSIFHWQVFTVASNGILKACLVSVYFCFSGMMPVYLFSVVLRFVVFDVSCIFKEKQTNR</sequence>
<keyword evidence="1" id="KW-0812">Transmembrane</keyword>
<feature type="transmembrane region" description="Helical" evidence="1">
    <location>
        <begin position="80"/>
        <end position="99"/>
    </location>
</feature>
<keyword evidence="1" id="KW-1133">Transmembrane helix</keyword>
<comment type="caution">
    <text evidence="2">The sequence shown here is derived from an EMBL/GenBank/DDBJ whole genome shotgun (WGS) entry which is preliminary data.</text>
</comment>
<evidence type="ECO:0000256" key="1">
    <source>
        <dbReference type="SAM" id="Phobius"/>
    </source>
</evidence>
<feature type="transmembrane region" description="Helical" evidence="1">
    <location>
        <begin position="187"/>
        <end position="215"/>
    </location>
</feature>
<feature type="transmembrane region" description="Helical" evidence="1">
    <location>
        <begin position="227"/>
        <end position="256"/>
    </location>
</feature>
<dbReference type="AlphaFoldDB" id="A0A7Y7WAC2"/>
<gene>
    <name evidence="2" type="ORF">HX829_04245</name>
</gene>
<evidence type="ECO:0000313" key="3">
    <source>
        <dbReference type="Proteomes" id="UP000582981"/>
    </source>
</evidence>
<feature type="transmembrane region" description="Helical" evidence="1">
    <location>
        <begin position="108"/>
        <end position="128"/>
    </location>
</feature>
<keyword evidence="1" id="KW-0472">Membrane</keyword>